<evidence type="ECO:0000313" key="1">
    <source>
        <dbReference type="EMBL" id="KAJ1163308.1"/>
    </source>
</evidence>
<name>A0AAV7SGV6_PLEWA</name>
<protein>
    <recommendedName>
        <fullName evidence="3">Type II toxin-antitoxin system Phd/YefM family antitoxin</fullName>
    </recommendedName>
</protein>
<gene>
    <name evidence="1" type="ORF">NDU88_003768</name>
</gene>
<keyword evidence="2" id="KW-1185">Reference proteome</keyword>
<proteinExistence type="predicted"/>
<comment type="caution">
    <text evidence="1">The sequence shown here is derived from an EMBL/GenBank/DDBJ whole genome shotgun (WGS) entry which is preliminary data.</text>
</comment>
<evidence type="ECO:0000313" key="2">
    <source>
        <dbReference type="Proteomes" id="UP001066276"/>
    </source>
</evidence>
<dbReference type="AlphaFoldDB" id="A0AAV7SGV6"/>
<organism evidence="1 2">
    <name type="scientific">Pleurodeles waltl</name>
    <name type="common">Iberian ribbed newt</name>
    <dbReference type="NCBI Taxonomy" id="8319"/>
    <lineage>
        <taxon>Eukaryota</taxon>
        <taxon>Metazoa</taxon>
        <taxon>Chordata</taxon>
        <taxon>Craniata</taxon>
        <taxon>Vertebrata</taxon>
        <taxon>Euteleostomi</taxon>
        <taxon>Amphibia</taxon>
        <taxon>Batrachia</taxon>
        <taxon>Caudata</taxon>
        <taxon>Salamandroidea</taxon>
        <taxon>Salamandridae</taxon>
        <taxon>Pleurodelinae</taxon>
        <taxon>Pleurodeles</taxon>
    </lineage>
</organism>
<dbReference type="EMBL" id="JANPWB010000008">
    <property type="protein sequence ID" value="KAJ1163308.1"/>
    <property type="molecule type" value="Genomic_DNA"/>
</dbReference>
<reference evidence="1" key="1">
    <citation type="journal article" date="2022" name="bioRxiv">
        <title>Sequencing and chromosome-scale assembly of the giantPleurodeles waltlgenome.</title>
        <authorList>
            <person name="Brown T."/>
            <person name="Elewa A."/>
            <person name="Iarovenko S."/>
            <person name="Subramanian E."/>
            <person name="Araus A.J."/>
            <person name="Petzold A."/>
            <person name="Susuki M."/>
            <person name="Suzuki K.-i.T."/>
            <person name="Hayashi T."/>
            <person name="Toyoda A."/>
            <person name="Oliveira C."/>
            <person name="Osipova E."/>
            <person name="Leigh N.D."/>
            <person name="Simon A."/>
            <person name="Yun M.H."/>
        </authorList>
    </citation>
    <scope>NUCLEOTIDE SEQUENCE</scope>
    <source>
        <strain evidence="1">20211129_DDA</strain>
        <tissue evidence="1">Liver</tissue>
    </source>
</reference>
<accession>A0AAV7SGV6</accession>
<dbReference type="Proteomes" id="UP001066276">
    <property type="component" value="Chromosome 4_2"/>
</dbReference>
<sequence>MPAGFLAFEEAVGNAVDEMAETPYQYQNISKKERQATMELPSEQDIIIKPANKGGAIVILPIDMYRQEFLKLLNQERNYKRLTRDTTPDMLEEIEFLVERV</sequence>
<evidence type="ECO:0008006" key="3">
    <source>
        <dbReference type="Google" id="ProtNLM"/>
    </source>
</evidence>